<dbReference type="InterPro" id="IPR046219">
    <property type="entry name" value="DUF6252"/>
</dbReference>
<evidence type="ECO:0000256" key="1">
    <source>
        <dbReference type="SAM" id="SignalP"/>
    </source>
</evidence>
<evidence type="ECO:0000313" key="3">
    <source>
        <dbReference type="Proteomes" id="UP000248703"/>
    </source>
</evidence>
<name>A0A327RNR7_9FLAO</name>
<keyword evidence="3" id="KW-1185">Reference proteome</keyword>
<reference evidence="2 3" key="1">
    <citation type="submission" date="2018-06" db="EMBL/GenBank/DDBJ databases">
        <title>Genomic Encyclopedia of Archaeal and Bacterial Type Strains, Phase II (KMG-II): from individual species to whole genera.</title>
        <authorList>
            <person name="Goeker M."/>
        </authorList>
    </citation>
    <scope>NUCLEOTIDE SEQUENCE [LARGE SCALE GENOMIC DNA]</scope>
    <source>
        <strain evidence="2 3">DSM 24464</strain>
    </source>
</reference>
<dbReference type="Proteomes" id="UP000248703">
    <property type="component" value="Unassembled WGS sequence"/>
</dbReference>
<accession>A0A327RNR7</accession>
<dbReference type="AlphaFoldDB" id="A0A327RNR7"/>
<keyword evidence="1" id="KW-0732">Signal</keyword>
<dbReference type="Pfam" id="PF19765">
    <property type="entry name" value="DUF6252"/>
    <property type="match status" value="1"/>
</dbReference>
<comment type="caution">
    <text evidence="2">The sequence shown here is derived from an EMBL/GenBank/DDBJ whole genome shotgun (WGS) entry which is preliminary data.</text>
</comment>
<sequence>MKRISILLALLITLTSCGEELVFNTPAFIGYNGEAYWEATNYRANVDDQGYLTITGIRNLETINLKTTNSIEGSYLLGNTVSSATFENQQGTIYSTNSIPHPSVQIYPSEGNITITEFNLVERTVSGTFSFHAFDVTGLNSENFNRGYFYNVPILSIGVADSSGQTQACLNAIAVAATTQTNYNNVDPNGPQYTQFCMAYKTALEVKKQACGDTDGSIQAIINGLGDCSN</sequence>
<evidence type="ECO:0000313" key="2">
    <source>
        <dbReference type="EMBL" id="RAJ18141.1"/>
    </source>
</evidence>
<feature type="signal peptide" evidence="1">
    <location>
        <begin position="1"/>
        <end position="18"/>
    </location>
</feature>
<gene>
    <name evidence="2" type="ORF">LY08_00414</name>
</gene>
<dbReference type="RefSeq" id="WP_111658771.1">
    <property type="nucleotide sequence ID" value="NZ_QLLO01000001.1"/>
</dbReference>
<dbReference type="EMBL" id="QLLO01000001">
    <property type="protein sequence ID" value="RAJ18141.1"/>
    <property type="molecule type" value="Genomic_DNA"/>
</dbReference>
<proteinExistence type="predicted"/>
<dbReference type="PROSITE" id="PS51257">
    <property type="entry name" value="PROKAR_LIPOPROTEIN"/>
    <property type="match status" value="1"/>
</dbReference>
<protein>
    <recommendedName>
        <fullName evidence="4">Lipoprotein</fullName>
    </recommendedName>
</protein>
<feature type="chain" id="PRO_5016459554" description="Lipoprotein" evidence="1">
    <location>
        <begin position="19"/>
        <end position="230"/>
    </location>
</feature>
<evidence type="ECO:0008006" key="4">
    <source>
        <dbReference type="Google" id="ProtNLM"/>
    </source>
</evidence>
<dbReference type="OrthoDB" id="1448607at2"/>
<organism evidence="2 3">
    <name type="scientific">Olleya aquimaris</name>
    <dbReference type="NCBI Taxonomy" id="639310"/>
    <lineage>
        <taxon>Bacteria</taxon>
        <taxon>Pseudomonadati</taxon>
        <taxon>Bacteroidota</taxon>
        <taxon>Flavobacteriia</taxon>
        <taxon>Flavobacteriales</taxon>
        <taxon>Flavobacteriaceae</taxon>
    </lineage>
</organism>